<dbReference type="PANTHER" id="PTHR42252">
    <property type="entry name" value="DUF5616 DOMAIN-CONTAINING PROTEIN"/>
    <property type="match status" value="1"/>
</dbReference>
<dbReference type="AlphaFoldDB" id="A0A7L5E2R1"/>
<feature type="domain" description="DUF434" evidence="1">
    <location>
        <begin position="30"/>
        <end position="85"/>
    </location>
</feature>
<proteinExistence type="predicted"/>
<dbReference type="Proteomes" id="UP000503278">
    <property type="component" value="Chromosome"/>
</dbReference>
<dbReference type="InterPro" id="IPR007368">
    <property type="entry name" value="DUF434"/>
</dbReference>
<accession>A0A7L5E2R1</accession>
<evidence type="ECO:0000313" key="4">
    <source>
        <dbReference type="Proteomes" id="UP000503278"/>
    </source>
</evidence>
<dbReference type="Pfam" id="PF18481">
    <property type="entry name" value="DUF5616"/>
    <property type="match status" value="1"/>
</dbReference>
<dbReference type="KEGG" id="mrob:HH214_16325"/>
<dbReference type="EMBL" id="CP051682">
    <property type="protein sequence ID" value="QJD97321.1"/>
    <property type="molecule type" value="Genomic_DNA"/>
</dbReference>
<evidence type="ECO:0000313" key="3">
    <source>
        <dbReference type="EMBL" id="QJD97321.1"/>
    </source>
</evidence>
<name>A0A7L5E2R1_9SPHI</name>
<keyword evidence="4" id="KW-1185">Reference proteome</keyword>
<sequence length="249" mass="28414">MNDQEHEKRRNRGKDPRDEELFGLDAQRDKLSSALNDMYYLLSKDYPPRATLALVGNRYRLRQRQILALQGMACSANDIECRRAKEVSADHLQEKTIFLDGFNIVIILETFLSGGYVFKGLDGCYRDISSVHGSYKRVKQTEEVLISAGLALQKLGVKQTTWIFDTPVSNSGRLMTLCYEIAAEHGFSWEIHLDNAPDKYLITGSRLIASSDAWILNGCYQWFNFTSFMINHVFNSSKALNIMDHTTKL</sequence>
<evidence type="ECO:0000259" key="1">
    <source>
        <dbReference type="Pfam" id="PF04256"/>
    </source>
</evidence>
<reference evidence="3 4" key="1">
    <citation type="submission" date="2020-04" db="EMBL/GenBank/DDBJ databases">
        <title>Genome sequencing of novel species.</title>
        <authorList>
            <person name="Heo J."/>
            <person name="Kim S.-J."/>
            <person name="Kim J.-S."/>
            <person name="Hong S.-B."/>
            <person name="Kwon S.-W."/>
        </authorList>
    </citation>
    <scope>NUCLEOTIDE SEQUENCE [LARGE SCALE GENOMIC DNA]</scope>
    <source>
        <strain evidence="3 4">F39-2</strain>
    </source>
</reference>
<dbReference type="InterPro" id="IPR041652">
    <property type="entry name" value="DUF5616"/>
</dbReference>
<dbReference type="Pfam" id="PF04256">
    <property type="entry name" value="DUF434"/>
    <property type="match status" value="1"/>
</dbReference>
<gene>
    <name evidence="3" type="ORF">HH214_16325</name>
</gene>
<protein>
    <submittedName>
        <fullName evidence="3">DUF434 domain-containing protein</fullName>
    </submittedName>
</protein>
<feature type="domain" description="DUF5616" evidence="2">
    <location>
        <begin position="90"/>
        <end position="226"/>
    </location>
</feature>
<evidence type="ECO:0000259" key="2">
    <source>
        <dbReference type="Pfam" id="PF18481"/>
    </source>
</evidence>
<dbReference type="PANTHER" id="PTHR42252:SF1">
    <property type="entry name" value="DUF434 DOMAIN-CONTAINING PROTEIN"/>
    <property type="match status" value="1"/>
</dbReference>
<dbReference type="RefSeq" id="WP_169609394.1">
    <property type="nucleotide sequence ID" value="NZ_CP051682.1"/>
</dbReference>
<organism evidence="3 4">
    <name type="scientific">Mucilaginibacter robiniae</name>
    <dbReference type="NCBI Taxonomy" id="2728022"/>
    <lineage>
        <taxon>Bacteria</taxon>
        <taxon>Pseudomonadati</taxon>
        <taxon>Bacteroidota</taxon>
        <taxon>Sphingobacteriia</taxon>
        <taxon>Sphingobacteriales</taxon>
        <taxon>Sphingobacteriaceae</taxon>
        <taxon>Mucilaginibacter</taxon>
    </lineage>
</organism>